<dbReference type="HOGENOM" id="CLU_2424460_0_0_10"/>
<evidence type="ECO:0000313" key="2">
    <source>
        <dbReference type="Proteomes" id="UP000003160"/>
    </source>
</evidence>
<dbReference type="AlphaFoldDB" id="D1PVX7"/>
<reference evidence="1 2" key="1">
    <citation type="submission" date="2009-10" db="EMBL/GenBank/DDBJ databases">
        <authorList>
            <person name="Qin X."/>
            <person name="Bachman B."/>
            <person name="Battles P."/>
            <person name="Bell A."/>
            <person name="Bess C."/>
            <person name="Bickham C."/>
            <person name="Chaboub L."/>
            <person name="Chen D."/>
            <person name="Coyle M."/>
            <person name="Deiros D.R."/>
            <person name="Dinh H."/>
            <person name="Forbes L."/>
            <person name="Fowler G."/>
            <person name="Francisco L."/>
            <person name="Fu Q."/>
            <person name="Gubbala S."/>
            <person name="Hale W."/>
            <person name="Han Y."/>
            <person name="Hemphill L."/>
            <person name="Highlander S.K."/>
            <person name="Hirani K."/>
            <person name="Hogues M."/>
            <person name="Jackson L."/>
            <person name="Jakkamsetti A."/>
            <person name="Javaid M."/>
            <person name="Jiang H."/>
            <person name="Korchina V."/>
            <person name="Kovar C."/>
            <person name="Lara F."/>
            <person name="Lee S."/>
            <person name="Mata R."/>
            <person name="Mathew T."/>
            <person name="Moen C."/>
            <person name="Morales K."/>
            <person name="Munidasa M."/>
            <person name="Nazareth L."/>
            <person name="Ngo R."/>
            <person name="Nguyen L."/>
            <person name="Okwuonu G."/>
            <person name="Ongeri F."/>
            <person name="Patil S."/>
            <person name="Petrosino J."/>
            <person name="Pham C."/>
            <person name="Pham P."/>
            <person name="Pu L.-L."/>
            <person name="Puazo M."/>
            <person name="Raj R."/>
            <person name="Reid J."/>
            <person name="Rouhana J."/>
            <person name="Saada N."/>
            <person name="Shang Y."/>
            <person name="Simmons D."/>
            <person name="Thornton R."/>
            <person name="Warren J."/>
            <person name="Weissenberger G."/>
            <person name="Zhang J."/>
            <person name="Zhang L."/>
            <person name="Zhou C."/>
            <person name="Zhu D."/>
            <person name="Muzny D."/>
            <person name="Worley K."/>
            <person name="Gibbs R."/>
        </authorList>
    </citation>
    <scope>NUCLEOTIDE SEQUENCE [LARGE SCALE GENOMIC DNA]</scope>
    <source>
        <strain evidence="1 2">DSM 17361</strain>
    </source>
</reference>
<organism evidence="1 2">
    <name type="scientific">Hallella bergensis DSM 17361</name>
    <dbReference type="NCBI Taxonomy" id="585502"/>
    <lineage>
        <taxon>Bacteria</taxon>
        <taxon>Pseudomonadati</taxon>
        <taxon>Bacteroidota</taxon>
        <taxon>Bacteroidia</taxon>
        <taxon>Bacteroidales</taxon>
        <taxon>Prevotellaceae</taxon>
        <taxon>Hallella</taxon>
    </lineage>
</organism>
<dbReference type="Proteomes" id="UP000003160">
    <property type="component" value="Unassembled WGS sequence"/>
</dbReference>
<accession>D1PVX7</accession>
<protein>
    <submittedName>
        <fullName evidence="1">Uncharacterized protein</fullName>
    </submittedName>
</protein>
<comment type="caution">
    <text evidence="1">The sequence shown here is derived from an EMBL/GenBank/DDBJ whole genome shotgun (WGS) entry which is preliminary data.</text>
</comment>
<dbReference type="RefSeq" id="WP_007173226.1">
    <property type="nucleotide sequence ID" value="NZ_GG704780.1"/>
</dbReference>
<name>D1PVX7_9BACT</name>
<proteinExistence type="predicted"/>
<dbReference type="EMBL" id="ACKS01000045">
    <property type="protein sequence ID" value="EFA44482.1"/>
    <property type="molecule type" value="Genomic_DNA"/>
</dbReference>
<evidence type="ECO:0000313" key="1">
    <source>
        <dbReference type="EMBL" id="EFA44482.1"/>
    </source>
</evidence>
<gene>
    <name evidence="1" type="ORF">HMPREF0645_1112</name>
</gene>
<keyword evidence="2" id="KW-1185">Reference proteome</keyword>
<sequence length="91" mass="10679">MRQKPDHTALEVRSSGDKASSVTRFGLNHTAMTYGIAEETKVFFSALRRIAKQAAYIQRFTKMRYFGRVAHHRFLILKYANSERRFVRIIQ</sequence>